<accession>A0A6A6HWP9</accession>
<dbReference type="OrthoDB" id="4062651at2759"/>
<keyword evidence="3" id="KW-1185">Reference proteome</keyword>
<dbReference type="AlphaFoldDB" id="A0A6A6HWP9"/>
<dbReference type="InterPro" id="IPR027796">
    <property type="entry name" value="OTT_1508_deam-like"/>
</dbReference>
<dbReference type="Pfam" id="PF14441">
    <property type="entry name" value="OTT_1508_deam"/>
    <property type="match status" value="1"/>
</dbReference>
<evidence type="ECO:0000256" key="1">
    <source>
        <dbReference type="SAM" id="MobiDB-lite"/>
    </source>
</evidence>
<evidence type="ECO:0000313" key="2">
    <source>
        <dbReference type="EMBL" id="KAF2242441.1"/>
    </source>
</evidence>
<sequence>MAAGEAPDDTRTDSESTIQGKENEAAKECSSTQVNISDAQQTTDAQGTSPMDKQRFSGKMRTIRPTDVRRVLRDKRSDADLELFESDWTTAVEMSTRFDEPVSDEPPTGWISNPEAMTGKPKKLRKGETSSIRLDFAPFGTESRDRNIRLLNPYAIRPRDLTRHFARESETWKCSALLRPYWAGLGDTSVRKDVLQELKLGDETLENLRLGRELTEAPHRPFTRYFHCELQLLHLLHGEERSGRTPHEYIGVSKLSCYLCHSMLARPGGLKTPYRTKDGHYQISANCAFPFDITRGYGYILEALVAAQASMLQCILRKVVHIDAEYSINTEMEHTQLGSISASLVSRYARASAPLLRVVAAQGGDFITVQALRLAASSEESQEAVRLMDATTAEPLSSDRIFPRHLVPECLLRGGWSGWKATGLKFSSGGRPLRFIIYYREKGNAPPNRGAFAETTRARRYSSEEMRGKEIDEYFFRGDIWIFRVDLATPVYQHIYPSDHARRNTRPR</sequence>
<dbReference type="EMBL" id="ML987208">
    <property type="protein sequence ID" value="KAF2242441.1"/>
    <property type="molecule type" value="Genomic_DNA"/>
</dbReference>
<evidence type="ECO:0000313" key="3">
    <source>
        <dbReference type="Proteomes" id="UP000800094"/>
    </source>
</evidence>
<dbReference type="RefSeq" id="XP_033677445.1">
    <property type="nucleotide sequence ID" value="XM_033834611.1"/>
</dbReference>
<dbReference type="Proteomes" id="UP000800094">
    <property type="component" value="Unassembled WGS sequence"/>
</dbReference>
<name>A0A6A6HWP9_9PLEO</name>
<feature type="region of interest" description="Disordered" evidence="1">
    <location>
        <begin position="1"/>
        <end position="63"/>
    </location>
</feature>
<organism evidence="2 3">
    <name type="scientific">Trematosphaeria pertusa</name>
    <dbReference type="NCBI Taxonomy" id="390896"/>
    <lineage>
        <taxon>Eukaryota</taxon>
        <taxon>Fungi</taxon>
        <taxon>Dikarya</taxon>
        <taxon>Ascomycota</taxon>
        <taxon>Pezizomycotina</taxon>
        <taxon>Dothideomycetes</taxon>
        <taxon>Pleosporomycetidae</taxon>
        <taxon>Pleosporales</taxon>
        <taxon>Massarineae</taxon>
        <taxon>Trematosphaeriaceae</taxon>
        <taxon>Trematosphaeria</taxon>
    </lineage>
</organism>
<dbReference type="GeneID" id="54587941"/>
<feature type="compositionally biased region" description="Polar residues" evidence="1">
    <location>
        <begin position="29"/>
        <end position="51"/>
    </location>
</feature>
<gene>
    <name evidence="2" type="ORF">BU26DRAFT_584729</name>
</gene>
<reference evidence="2" key="1">
    <citation type="journal article" date="2020" name="Stud. Mycol.">
        <title>101 Dothideomycetes genomes: a test case for predicting lifestyles and emergence of pathogens.</title>
        <authorList>
            <person name="Haridas S."/>
            <person name="Albert R."/>
            <person name="Binder M."/>
            <person name="Bloem J."/>
            <person name="Labutti K."/>
            <person name="Salamov A."/>
            <person name="Andreopoulos B."/>
            <person name="Baker S."/>
            <person name="Barry K."/>
            <person name="Bills G."/>
            <person name="Bluhm B."/>
            <person name="Cannon C."/>
            <person name="Castanera R."/>
            <person name="Culley D."/>
            <person name="Daum C."/>
            <person name="Ezra D."/>
            <person name="Gonzalez J."/>
            <person name="Henrissat B."/>
            <person name="Kuo A."/>
            <person name="Liang C."/>
            <person name="Lipzen A."/>
            <person name="Lutzoni F."/>
            <person name="Magnuson J."/>
            <person name="Mondo S."/>
            <person name="Nolan M."/>
            <person name="Ohm R."/>
            <person name="Pangilinan J."/>
            <person name="Park H.-J."/>
            <person name="Ramirez L."/>
            <person name="Alfaro M."/>
            <person name="Sun H."/>
            <person name="Tritt A."/>
            <person name="Yoshinaga Y."/>
            <person name="Zwiers L.-H."/>
            <person name="Turgeon B."/>
            <person name="Goodwin S."/>
            <person name="Spatafora J."/>
            <person name="Crous P."/>
            <person name="Grigoriev I."/>
        </authorList>
    </citation>
    <scope>NUCLEOTIDE SEQUENCE</scope>
    <source>
        <strain evidence="2">CBS 122368</strain>
    </source>
</reference>
<proteinExistence type="predicted"/>
<feature type="region of interest" description="Disordered" evidence="1">
    <location>
        <begin position="98"/>
        <end position="125"/>
    </location>
</feature>
<protein>
    <submittedName>
        <fullName evidence="2">Uncharacterized protein</fullName>
    </submittedName>
</protein>